<dbReference type="InterPro" id="IPR000866">
    <property type="entry name" value="AhpC/TSA"/>
</dbReference>
<dbReference type="GO" id="GO:0016491">
    <property type="term" value="F:oxidoreductase activity"/>
    <property type="evidence" value="ECO:0007669"/>
    <property type="project" value="InterPro"/>
</dbReference>
<gene>
    <name evidence="2" type="ORF">KK062_23960</name>
</gene>
<dbReference type="CDD" id="cd02966">
    <property type="entry name" value="TlpA_like_family"/>
    <property type="match status" value="1"/>
</dbReference>
<dbReference type="RefSeq" id="WP_254086893.1">
    <property type="nucleotide sequence ID" value="NZ_JAHESE010000031.1"/>
</dbReference>
<dbReference type="Pfam" id="PF00578">
    <property type="entry name" value="AhpC-TSA"/>
    <property type="match status" value="1"/>
</dbReference>
<dbReference type="InterPro" id="IPR036249">
    <property type="entry name" value="Thioredoxin-like_sf"/>
</dbReference>
<evidence type="ECO:0000313" key="3">
    <source>
        <dbReference type="Proteomes" id="UP001319080"/>
    </source>
</evidence>
<dbReference type="PANTHER" id="PTHR42852">
    <property type="entry name" value="THIOL:DISULFIDE INTERCHANGE PROTEIN DSBE"/>
    <property type="match status" value="1"/>
</dbReference>
<dbReference type="SUPFAM" id="SSF52833">
    <property type="entry name" value="Thioredoxin-like"/>
    <property type="match status" value="1"/>
</dbReference>
<proteinExistence type="predicted"/>
<evidence type="ECO:0000313" key="2">
    <source>
        <dbReference type="EMBL" id="MBT1711319.1"/>
    </source>
</evidence>
<dbReference type="AlphaFoldDB" id="A0AAP2E457"/>
<dbReference type="EMBL" id="JAHESE010000031">
    <property type="protein sequence ID" value="MBT1711319.1"/>
    <property type="molecule type" value="Genomic_DNA"/>
</dbReference>
<dbReference type="PANTHER" id="PTHR42852:SF13">
    <property type="entry name" value="PROTEIN DIPZ"/>
    <property type="match status" value="1"/>
</dbReference>
<dbReference type="InterPro" id="IPR013766">
    <property type="entry name" value="Thioredoxin_domain"/>
</dbReference>
<dbReference type="Proteomes" id="UP001319080">
    <property type="component" value="Unassembled WGS sequence"/>
</dbReference>
<dbReference type="Gene3D" id="3.40.30.10">
    <property type="entry name" value="Glutaredoxin"/>
    <property type="match status" value="1"/>
</dbReference>
<evidence type="ECO:0000259" key="1">
    <source>
        <dbReference type="PROSITE" id="PS51352"/>
    </source>
</evidence>
<name>A0AAP2E457_9BACT</name>
<comment type="caution">
    <text evidence="2">The sequence shown here is derived from an EMBL/GenBank/DDBJ whole genome shotgun (WGS) entry which is preliminary data.</text>
</comment>
<protein>
    <submittedName>
        <fullName evidence="2">TlpA family protein disulfide reductase</fullName>
    </submittedName>
</protein>
<sequence length="201" mass="23171">MVTTKIKKACNESIGYQIFILLLLLLLNSQEEVLAQSNAKLETKLTEDEIEGSEMLQYTFTRVKNYKKQGEIEKVLTKELRGKWTILYFWTKNCTPCIRSFPKLDKIQKRYSSNAQVFLVGIKDMWNKNIEPYYDGVRNAQGINLPIAYDTGLLSKLTIIYASTVVMVNPEGTIEKVFLSDDLLSRKIKAIMRKRKMKKGA</sequence>
<reference evidence="2 3" key="1">
    <citation type="submission" date="2021-05" db="EMBL/GenBank/DDBJ databases">
        <title>A Polyphasic approach of four new species of the genus Ohtaekwangia: Ohtaekwangia histidinii sp. nov., Ohtaekwangia cretensis sp. nov., Ohtaekwangia indiensis sp. nov., Ohtaekwangia reichenbachii sp. nov. from diverse environment.</title>
        <authorList>
            <person name="Octaviana S."/>
        </authorList>
    </citation>
    <scope>NUCLEOTIDE SEQUENCE [LARGE SCALE GENOMIC DNA]</scope>
    <source>
        <strain evidence="2 3">PWU5</strain>
    </source>
</reference>
<dbReference type="PROSITE" id="PS51352">
    <property type="entry name" value="THIOREDOXIN_2"/>
    <property type="match status" value="1"/>
</dbReference>
<dbReference type="InterPro" id="IPR050553">
    <property type="entry name" value="Thioredoxin_ResA/DsbE_sf"/>
</dbReference>
<keyword evidence="3" id="KW-1185">Reference proteome</keyword>
<feature type="domain" description="Thioredoxin" evidence="1">
    <location>
        <begin position="49"/>
        <end position="201"/>
    </location>
</feature>
<dbReference type="GO" id="GO:0016209">
    <property type="term" value="F:antioxidant activity"/>
    <property type="evidence" value="ECO:0007669"/>
    <property type="project" value="InterPro"/>
</dbReference>
<organism evidence="2 3">
    <name type="scientific">Dawidia cretensis</name>
    <dbReference type="NCBI Taxonomy" id="2782350"/>
    <lineage>
        <taxon>Bacteria</taxon>
        <taxon>Pseudomonadati</taxon>
        <taxon>Bacteroidota</taxon>
        <taxon>Cytophagia</taxon>
        <taxon>Cytophagales</taxon>
        <taxon>Chryseotaleaceae</taxon>
        <taxon>Dawidia</taxon>
    </lineage>
</organism>
<accession>A0AAP2E457</accession>